<dbReference type="Pfam" id="PF00642">
    <property type="entry name" value="zf-CCCH"/>
    <property type="match status" value="1"/>
</dbReference>
<evidence type="ECO:0000313" key="6">
    <source>
        <dbReference type="EMBL" id="KAF9528035.1"/>
    </source>
</evidence>
<name>A0A9P6JPX6_9AGAR</name>
<evidence type="ECO:0000259" key="5">
    <source>
        <dbReference type="PROSITE" id="PS50103"/>
    </source>
</evidence>
<feature type="region of interest" description="Disordered" evidence="4">
    <location>
        <begin position="502"/>
        <end position="547"/>
    </location>
</feature>
<dbReference type="InterPro" id="IPR000571">
    <property type="entry name" value="Znf_CCCH"/>
</dbReference>
<reference evidence="6" key="1">
    <citation type="submission" date="2020-11" db="EMBL/GenBank/DDBJ databases">
        <authorList>
            <consortium name="DOE Joint Genome Institute"/>
            <person name="Ahrendt S."/>
            <person name="Riley R."/>
            <person name="Andreopoulos W."/>
            <person name="Labutti K."/>
            <person name="Pangilinan J."/>
            <person name="Ruiz-Duenas F.J."/>
            <person name="Barrasa J.M."/>
            <person name="Sanchez-Garcia M."/>
            <person name="Camarero S."/>
            <person name="Miyauchi S."/>
            <person name="Serrano A."/>
            <person name="Linde D."/>
            <person name="Babiker R."/>
            <person name="Drula E."/>
            <person name="Ayuso-Fernandez I."/>
            <person name="Pacheco R."/>
            <person name="Padilla G."/>
            <person name="Ferreira P."/>
            <person name="Barriuso J."/>
            <person name="Kellner H."/>
            <person name="Castanera R."/>
            <person name="Alfaro M."/>
            <person name="Ramirez L."/>
            <person name="Pisabarro A.G."/>
            <person name="Kuo A."/>
            <person name="Tritt A."/>
            <person name="Lipzen A."/>
            <person name="He G."/>
            <person name="Yan M."/>
            <person name="Ng V."/>
            <person name="Cullen D."/>
            <person name="Martin F."/>
            <person name="Rosso M.-N."/>
            <person name="Henrissat B."/>
            <person name="Hibbett D."/>
            <person name="Martinez A.T."/>
            <person name="Grigoriev I.V."/>
        </authorList>
    </citation>
    <scope>NUCLEOTIDE SEQUENCE</scope>
    <source>
        <strain evidence="6">CBS 506.95</strain>
    </source>
</reference>
<evidence type="ECO:0000256" key="1">
    <source>
        <dbReference type="ARBA" id="ARBA00004123"/>
    </source>
</evidence>
<feature type="compositionally biased region" description="Low complexity" evidence="4">
    <location>
        <begin position="90"/>
        <end position="109"/>
    </location>
</feature>
<feature type="compositionally biased region" description="Polar residues" evidence="4">
    <location>
        <begin position="285"/>
        <end position="310"/>
    </location>
</feature>
<feature type="domain" description="C3H1-type" evidence="5">
    <location>
        <begin position="54"/>
        <end position="81"/>
    </location>
</feature>
<evidence type="ECO:0000256" key="3">
    <source>
        <dbReference type="PROSITE-ProRule" id="PRU00723"/>
    </source>
</evidence>
<evidence type="ECO:0000256" key="4">
    <source>
        <dbReference type="SAM" id="MobiDB-lite"/>
    </source>
</evidence>
<protein>
    <recommendedName>
        <fullName evidence="5">C3H1-type domain-containing protein</fullName>
    </recommendedName>
</protein>
<feature type="compositionally biased region" description="Low complexity" evidence="4">
    <location>
        <begin position="504"/>
        <end position="529"/>
    </location>
</feature>
<accession>A0A9P6JPX6</accession>
<feature type="region of interest" description="Disordered" evidence="4">
    <location>
        <begin position="440"/>
        <end position="479"/>
    </location>
</feature>
<feature type="region of interest" description="Disordered" evidence="4">
    <location>
        <begin position="266"/>
        <end position="310"/>
    </location>
</feature>
<feature type="region of interest" description="Disordered" evidence="4">
    <location>
        <begin position="79"/>
        <end position="126"/>
    </location>
</feature>
<comment type="caution">
    <text evidence="6">The sequence shown here is derived from an EMBL/GenBank/DDBJ whole genome shotgun (WGS) entry which is preliminary data.</text>
</comment>
<dbReference type="InterPro" id="IPR051767">
    <property type="entry name" value="Nucleoporin_NUP42"/>
</dbReference>
<dbReference type="Gene3D" id="4.10.1000.10">
    <property type="entry name" value="Zinc finger, CCCH-type"/>
    <property type="match status" value="1"/>
</dbReference>
<dbReference type="GO" id="GO:0008270">
    <property type="term" value="F:zinc ion binding"/>
    <property type="evidence" value="ECO:0007669"/>
    <property type="project" value="UniProtKB-KW"/>
</dbReference>
<comment type="subcellular location">
    <subcellularLocation>
        <location evidence="1">Nucleus</location>
    </subcellularLocation>
</comment>
<dbReference type="Proteomes" id="UP000807306">
    <property type="component" value="Unassembled WGS sequence"/>
</dbReference>
<dbReference type="PANTHER" id="PTHR46527">
    <property type="entry name" value="NUCLEOPORIN-LIKE PROTEIN 2"/>
    <property type="match status" value="1"/>
</dbReference>
<dbReference type="SMART" id="SM00356">
    <property type="entry name" value="ZnF_C3H1"/>
    <property type="match status" value="1"/>
</dbReference>
<feature type="region of interest" description="Disordered" evidence="4">
    <location>
        <begin position="211"/>
        <end position="232"/>
    </location>
</feature>
<keyword evidence="3" id="KW-0862">Zinc</keyword>
<keyword evidence="3" id="KW-0479">Metal-binding</keyword>
<feature type="compositionally biased region" description="Polar residues" evidence="4">
    <location>
        <begin position="461"/>
        <end position="471"/>
    </location>
</feature>
<keyword evidence="7" id="KW-1185">Reference proteome</keyword>
<dbReference type="EMBL" id="MU157856">
    <property type="protein sequence ID" value="KAF9528035.1"/>
    <property type="molecule type" value="Genomic_DNA"/>
</dbReference>
<feature type="compositionally biased region" description="Polar residues" evidence="4">
    <location>
        <begin position="535"/>
        <end position="544"/>
    </location>
</feature>
<proteinExistence type="predicted"/>
<evidence type="ECO:0000313" key="7">
    <source>
        <dbReference type="Proteomes" id="UP000807306"/>
    </source>
</evidence>
<keyword evidence="2" id="KW-0539">Nucleus</keyword>
<dbReference type="OrthoDB" id="20729at2759"/>
<dbReference type="AlphaFoldDB" id="A0A9P6JPX6"/>
<dbReference type="GO" id="GO:0005634">
    <property type="term" value="C:nucleus"/>
    <property type="evidence" value="ECO:0007669"/>
    <property type="project" value="UniProtKB-SubCell"/>
</dbReference>
<feature type="zinc finger region" description="C3H1-type" evidence="3">
    <location>
        <begin position="54"/>
        <end position="81"/>
    </location>
</feature>
<organism evidence="6 7">
    <name type="scientific">Crepidotus variabilis</name>
    <dbReference type="NCBI Taxonomy" id="179855"/>
    <lineage>
        <taxon>Eukaryota</taxon>
        <taxon>Fungi</taxon>
        <taxon>Dikarya</taxon>
        <taxon>Basidiomycota</taxon>
        <taxon>Agaricomycotina</taxon>
        <taxon>Agaricomycetes</taxon>
        <taxon>Agaricomycetidae</taxon>
        <taxon>Agaricales</taxon>
        <taxon>Agaricineae</taxon>
        <taxon>Crepidotaceae</taxon>
        <taxon>Crepidotus</taxon>
    </lineage>
</organism>
<feature type="compositionally biased region" description="Gly residues" evidence="4">
    <location>
        <begin position="268"/>
        <end position="277"/>
    </location>
</feature>
<evidence type="ECO:0000256" key="2">
    <source>
        <dbReference type="ARBA" id="ARBA00023242"/>
    </source>
</evidence>
<dbReference type="PANTHER" id="PTHR46527:SF1">
    <property type="entry name" value="NUCLEOPORIN NUP42"/>
    <property type="match status" value="1"/>
</dbReference>
<gene>
    <name evidence="6" type="ORF">CPB83DRAFT_836171</name>
</gene>
<feature type="region of interest" description="Disordered" evidence="4">
    <location>
        <begin position="325"/>
        <end position="375"/>
    </location>
</feature>
<sequence length="726" mass="72460">MAEDFTVKLTDWLEGCLQLTESRLGFVRKVNAAFAQDSYLQNVSKWAYKQERGNRINPVCQFFLRGQCKFGDSCRNEHPADSRQSGFGGNSWNNNRNASSNAAASGTSAKSELPYNDANIRNDLDPKTEKPIWPLSCYAPFKGETTLIEGLDISPEEMRVKAAEAVKRGNIAEYTQYESNQIAAAEQAYNNVRTNLQQALEQAKRQSRLVSNAAASSSSTSTNAFASGSGSTSAFGGGSNAGSVFGSTSTPSAFAGGTFGATTTPSVFGGGGSGGSSFGAPNPTPSVFGSTPTPSAFGSSSTPSAFGSTATTSTNAFGKPAFGQPAFGQSAFGQPTASTLSGPPTTTNTFGQSAFGQPAAPATSATSTFGQASTSSSSLVKPASGAFGAFAGSGASSFGAGATPSAPSTSAGGGGFSAFAGQPAAFGSGAPATNGSGGSVFGHSAFSQPSTSTTTGGSVFGQPQTPQTQNAFGALAGKNPSTNTSNVFGTFGGAANPSSNVFGATNTNTANPLNPTATTSTNPPSTMSAFAPINPTGSSSTLTVPASVPGGITPSISMASANSGGSGGTNPFGGGTSGFGGGVASAFGNNSGAFGGGPFGAGTASPMSVFGGPSPVGGFSGFGSNTSTAAPPKPIAASVTDSTLDFSAMLASLGPSTSKSALYKPGSTPYDSQLPSNYAEMLPKRVGEAFKMEKFVWGWVGLEDESNKKDGVVKGVPEWVPPVDVR</sequence>
<keyword evidence="3" id="KW-0863">Zinc-finger</keyword>
<feature type="compositionally biased region" description="Low complexity" evidence="4">
    <location>
        <begin position="358"/>
        <end position="375"/>
    </location>
</feature>
<dbReference type="PROSITE" id="PS50103">
    <property type="entry name" value="ZF_C3H1"/>
    <property type="match status" value="1"/>
</dbReference>
<feature type="compositionally biased region" description="Polar residues" evidence="4">
    <location>
        <begin position="331"/>
        <end position="355"/>
    </location>
</feature>